<keyword evidence="1" id="KW-0812">Transmembrane</keyword>
<protein>
    <recommendedName>
        <fullName evidence="4">Transmembrane protein</fullName>
    </recommendedName>
</protein>
<proteinExistence type="predicted"/>
<keyword evidence="1" id="KW-1133">Transmembrane helix</keyword>
<keyword evidence="3" id="KW-1185">Reference proteome</keyword>
<sequence length="63" mass="7344">MHVHVCKHLTTSVTGDRSPQRRFGQRRSAFLTFVIASFILDLTCWFWTVGCRFEGWEAGIQRV</sequence>
<comment type="caution">
    <text evidence="2">The sequence shown here is derived from an EMBL/GenBank/DDBJ whole genome shotgun (WGS) entry which is preliminary data.</text>
</comment>
<accession>A0A9P6EKC8</accession>
<dbReference type="Proteomes" id="UP000807306">
    <property type="component" value="Unassembled WGS sequence"/>
</dbReference>
<evidence type="ECO:0000313" key="3">
    <source>
        <dbReference type="Proteomes" id="UP000807306"/>
    </source>
</evidence>
<gene>
    <name evidence="2" type="ORF">CPB83DRAFT_850684</name>
</gene>
<dbReference type="AlphaFoldDB" id="A0A9P6EKC8"/>
<keyword evidence="1" id="KW-0472">Membrane</keyword>
<organism evidence="2 3">
    <name type="scientific">Crepidotus variabilis</name>
    <dbReference type="NCBI Taxonomy" id="179855"/>
    <lineage>
        <taxon>Eukaryota</taxon>
        <taxon>Fungi</taxon>
        <taxon>Dikarya</taxon>
        <taxon>Basidiomycota</taxon>
        <taxon>Agaricomycotina</taxon>
        <taxon>Agaricomycetes</taxon>
        <taxon>Agaricomycetidae</taxon>
        <taxon>Agaricales</taxon>
        <taxon>Agaricineae</taxon>
        <taxon>Crepidotaceae</taxon>
        <taxon>Crepidotus</taxon>
    </lineage>
</organism>
<evidence type="ECO:0000313" key="2">
    <source>
        <dbReference type="EMBL" id="KAF9530647.1"/>
    </source>
</evidence>
<dbReference type="EMBL" id="MU157839">
    <property type="protein sequence ID" value="KAF9530647.1"/>
    <property type="molecule type" value="Genomic_DNA"/>
</dbReference>
<name>A0A9P6EKC8_9AGAR</name>
<dbReference type="OrthoDB" id="62228at2759"/>
<feature type="transmembrane region" description="Helical" evidence="1">
    <location>
        <begin position="29"/>
        <end position="48"/>
    </location>
</feature>
<evidence type="ECO:0000256" key="1">
    <source>
        <dbReference type="SAM" id="Phobius"/>
    </source>
</evidence>
<evidence type="ECO:0008006" key="4">
    <source>
        <dbReference type="Google" id="ProtNLM"/>
    </source>
</evidence>
<reference evidence="2" key="1">
    <citation type="submission" date="2020-11" db="EMBL/GenBank/DDBJ databases">
        <authorList>
            <consortium name="DOE Joint Genome Institute"/>
            <person name="Ahrendt S."/>
            <person name="Riley R."/>
            <person name="Andreopoulos W."/>
            <person name="Labutti K."/>
            <person name="Pangilinan J."/>
            <person name="Ruiz-Duenas F.J."/>
            <person name="Barrasa J.M."/>
            <person name="Sanchez-Garcia M."/>
            <person name="Camarero S."/>
            <person name="Miyauchi S."/>
            <person name="Serrano A."/>
            <person name="Linde D."/>
            <person name="Babiker R."/>
            <person name="Drula E."/>
            <person name="Ayuso-Fernandez I."/>
            <person name="Pacheco R."/>
            <person name="Padilla G."/>
            <person name="Ferreira P."/>
            <person name="Barriuso J."/>
            <person name="Kellner H."/>
            <person name="Castanera R."/>
            <person name="Alfaro M."/>
            <person name="Ramirez L."/>
            <person name="Pisabarro A.G."/>
            <person name="Kuo A."/>
            <person name="Tritt A."/>
            <person name="Lipzen A."/>
            <person name="He G."/>
            <person name="Yan M."/>
            <person name="Ng V."/>
            <person name="Cullen D."/>
            <person name="Martin F."/>
            <person name="Rosso M.-N."/>
            <person name="Henrissat B."/>
            <person name="Hibbett D."/>
            <person name="Martinez A.T."/>
            <person name="Grigoriev I.V."/>
        </authorList>
    </citation>
    <scope>NUCLEOTIDE SEQUENCE</scope>
    <source>
        <strain evidence="2">CBS 506.95</strain>
    </source>
</reference>